<sequence length="115" mass="12539">MNHLGRRTQPTTKGPISPLRMARATSLAITRHIDTQPASTTHTVSTTQTATPQGIVILGPSPQLPPGRQFHKHLPCSSYLADARNSGRQFHHARTEATPPIGKKICVNKMGFVKK</sequence>
<protein>
    <submittedName>
        <fullName evidence="2">Uncharacterized protein</fullName>
    </submittedName>
</protein>
<proteinExistence type="predicted"/>
<dbReference type="EMBL" id="GBRH01226473">
    <property type="protein sequence ID" value="JAD71422.1"/>
    <property type="molecule type" value="Transcribed_RNA"/>
</dbReference>
<accession>A0A0A9CIR6</accession>
<reference evidence="2" key="2">
    <citation type="journal article" date="2015" name="Data Brief">
        <title>Shoot transcriptome of the giant reed, Arundo donax.</title>
        <authorList>
            <person name="Barrero R.A."/>
            <person name="Guerrero F.D."/>
            <person name="Moolhuijzen P."/>
            <person name="Goolsby J.A."/>
            <person name="Tidwell J."/>
            <person name="Bellgard S.E."/>
            <person name="Bellgard M.I."/>
        </authorList>
    </citation>
    <scope>NUCLEOTIDE SEQUENCE</scope>
    <source>
        <tissue evidence="2">Shoot tissue taken approximately 20 cm above the soil surface</tissue>
    </source>
</reference>
<feature type="region of interest" description="Disordered" evidence="1">
    <location>
        <begin position="1"/>
        <end position="20"/>
    </location>
</feature>
<evidence type="ECO:0000313" key="2">
    <source>
        <dbReference type="EMBL" id="JAD71422.1"/>
    </source>
</evidence>
<organism evidence="2">
    <name type="scientific">Arundo donax</name>
    <name type="common">Giant reed</name>
    <name type="synonym">Donax arundinaceus</name>
    <dbReference type="NCBI Taxonomy" id="35708"/>
    <lineage>
        <taxon>Eukaryota</taxon>
        <taxon>Viridiplantae</taxon>
        <taxon>Streptophyta</taxon>
        <taxon>Embryophyta</taxon>
        <taxon>Tracheophyta</taxon>
        <taxon>Spermatophyta</taxon>
        <taxon>Magnoliopsida</taxon>
        <taxon>Liliopsida</taxon>
        <taxon>Poales</taxon>
        <taxon>Poaceae</taxon>
        <taxon>PACMAD clade</taxon>
        <taxon>Arundinoideae</taxon>
        <taxon>Arundineae</taxon>
        <taxon>Arundo</taxon>
    </lineage>
</organism>
<evidence type="ECO:0000256" key="1">
    <source>
        <dbReference type="SAM" id="MobiDB-lite"/>
    </source>
</evidence>
<dbReference type="AlphaFoldDB" id="A0A0A9CIR6"/>
<name>A0A0A9CIR6_ARUDO</name>
<reference evidence="2" key="1">
    <citation type="submission" date="2014-09" db="EMBL/GenBank/DDBJ databases">
        <authorList>
            <person name="Magalhaes I.L.F."/>
            <person name="Oliveira U."/>
            <person name="Santos F.R."/>
            <person name="Vidigal T.H.D.A."/>
            <person name="Brescovit A.D."/>
            <person name="Santos A.J."/>
        </authorList>
    </citation>
    <scope>NUCLEOTIDE SEQUENCE</scope>
    <source>
        <tissue evidence="2">Shoot tissue taken approximately 20 cm above the soil surface</tissue>
    </source>
</reference>